<evidence type="ECO:0000256" key="1">
    <source>
        <dbReference type="SAM" id="Phobius"/>
    </source>
</evidence>
<keyword evidence="1" id="KW-0812">Transmembrane</keyword>
<name>A0A382K001_9ZZZZ</name>
<feature type="transmembrane region" description="Helical" evidence="1">
    <location>
        <begin position="101"/>
        <end position="119"/>
    </location>
</feature>
<sequence length="179" mass="19750">MLIVFGCLAVGVLLGVTSESPLMVLVVLAVIGVFVFLGMDLAFYSILLFLPFSFRYIIPGRGFEVQTPSEPLLGMLVVVFLVQKVFDRAVSKTGASEDEKFPFTSSITIFIIVTVLSAINSPDILGSIKGAIRANVYVMSSFLTFLLIRSRQNLQWLFWSVFPSAVVAVVWTIIILIYN</sequence>
<dbReference type="EMBL" id="UINC01077758">
    <property type="protein sequence ID" value="SVC18174.1"/>
    <property type="molecule type" value="Genomic_DNA"/>
</dbReference>
<reference evidence="2" key="1">
    <citation type="submission" date="2018-05" db="EMBL/GenBank/DDBJ databases">
        <authorList>
            <person name="Lanie J.A."/>
            <person name="Ng W.-L."/>
            <person name="Kazmierczak K.M."/>
            <person name="Andrzejewski T.M."/>
            <person name="Davidsen T.M."/>
            <person name="Wayne K.J."/>
            <person name="Tettelin H."/>
            <person name="Glass J.I."/>
            <person name="Rusch D."/>
            <person name="Podicherti R."/>
            <person name="Tsui H.-C.T."/>
            <person name="Winkler M.E."/>
        </authorList>
    </citation>
    <scope>NUCLEOTIDE SEQUENCE</scope>
</reference>
<dbReference type="AlphaFoldDB" id="A0A382K001"/>
<keyword evidence="1" id="KW-0472">Membrane</keyword>
<feature type="transmembrane region" description="Helical" evidence="1">
    <location>
        <begin position="131"/>
        <end position="150"/>
    </location>
</feature>
<organism evidence="2">
    <name type="scientific">marine metagenome</name>
    <dbReference type="NCBI Taxonomy" id="408172"/>
    <lineage>
        <taxon>unclassified sequences</taxon>
        <taxon>metagenomes</taxon>
        <taxon>ecological metagenomes</taxon>
    </lineage>
</organism>
<feature type="non-terminal residue" evidence="2">
    <location>
        <position position="179"/>
    </location>
</feature>
<proteinExistence type="predicted"/>
<feature type="transmembrane region" description="Helical" evidence="1">
    <location>
        <begin position="156"/>
        <end position="178"/>
    </location>
</feature>
<feature type="transmembrane region" description="Helical" evidence="1">
    <location>
        <begin position="28"/>
        <end position="50"/>
    </location>
</feature>
<gene>
    <name evidence="2" type="ORF">METZ01_LOCUS271028</name>
</gene>
<keyword evidence="1" id="KW-1133">Transmembrane helix</keyword>
<evidence type="ECO:0000313" key="2">
    <source>
        <dbReference type="EMBL" id="SVC18174.1"/>
    </source>
</evidence>
<accession>A0A382K001</accession>
<protein>
    <submittedName>
        <fullName evidence="2">Uncharacterized protein</fullName>
    </submittedName>
</protein>